<organism evidence="10 11">
    <name type="scientific">Campylobacter iguaniorum</name>
    <dbReference type="NCBI Taxonomy" id="1244531"/>
    <lineage>
        <taxon>Bacteria</taxon>
        <taxon>Pseudomonadati</taxon>
        <taxon>Campylobacterota</taxon>
        <taxon>Epsilonproteobacteria</taxon>
        <taxon>Campylobacterales</taxon>
        <taxon>Campylobacteraceae</taxon>
        <taxon>Campylobacter</taxon>
    </lineage>
</organism>
<keyword evidence="11" id="KW-1185">Reference proteome</keyword>
<gene>
    <name evidence="10" type="primary">nikR</name>
    <name evidence="10" type="ORF">CIG1485E_0977</name>
</gene>
<dbReference type="OrthoDB" id="9806294at2"/>
<keyword evidence="2 7" id="KW-0533">Nickel</keyword>
<comment type="function">
    <text evidence="7">Transcriptional regulator.</text>
</comment>
<dbReference type="STRING" id="1244531.CIG2463D_1030"/>
<keyword evidence="6 7" id="KW-0804">Transcription</keyword>
<evidence type="ECO:0000313" key="11">
    <source>
        <dbReference type="Proteomes" id="UP000028486"/>
    </source>
</evidence>
<dbReference type="NCBIfam" id="NF003381">
    <property type="entry name" value="PRK04460.1"/>
    <property type="match status" value="1"/>
</dbReference>
<evidence type="ECO:0000256" key="1">
    <source>
        <dbReference type="ARBA" id="ARBA00008478"/>
    </source>
</evidence>
<evidence type="ECO:0000259" key="9">
    <source>
        <dbReference type="Pfam" id="PF08753"/>
    </source>
</evidence>
<dbReference type="eggNOG" id="COG0864">
    <property type="taxonomic scope" value="Bacteria"/>
</dbReference>
<dbReference type="InterPro" id="IPR010985">
    <property type="entry name" value="Ribbon_hlx_hlx"/>
</dbReference>
<dbReference type="Gene3D" id="1.10.1220.10">
    <property type="entry name" value="Met repressor-like"/>
    <property type="match status" value="1"/>
</dbReference>
<protein>
    <recommendedName>
        <fullName evidence="7">Putative nickel-responsive regulator</fullName>
    </recommendedName>
</protein>
<dbReference type="SUPFAM" id="SSF47598">
    <property type="entry name" value="Ribbon-helix-helix"/>
    <property type="match status" value="1"/>
</dbReference>
<comment type="similarity">
    <text evidence="1 7">Belongs to the transcriptional regulatory CopG/NikR family.</text>
</comment>
<dbReference type="InterPro" id="IPR014864">
    <property type="entry name" value="TF_NikR_Ni-bd_C"/>
</dbReference>
<dbReference type="Gene3D" id="3.30.70.1150">
    <property type="entry name" value="ACT-like. Chain A, domain 2"/>
    <property type="match status" value="1"/>
</dbReference>
<dbReference type="InterPro" id="IPR013321">
    <property type="entry name" value="Arc_rbn_hlx_hlx"/>
</dbReference>
<evidence type="ECO:0000256" key="4">
    <source>
        <dbReference type="ARBA" id="ARBA00023015"/>
    </source>
</evidence>
<proteinExistence type="inferred from homology"/>
<feature type="binding site" evidence="7">
    <location>
        <position position="101"/>
    </location>
    <ligand>
        <name>Ni(2+)</name>
        <dbReference type="ChEBI" id="CHEBI:49786"/>
    </ligand>
</feature>
<dbReference type="Pfam" id="PF08753">
    <property type="entry name" value="NikR_C"/>
    <property type="match status" value="1"/>
</dbReference>
<feature type="domain" description="Ribbon-helix-helix protein CopG" evidence="8">
    <location>
        <begin position="9"/>
        <end position="47"/>
    </location>
</feature>
<dbReference type="PANTHER" id="PTHR34719:SF2">
    <property type="entry name" value="NICKEL-RESPONSIVE REGULATOR"/>
    <property type="match status" value="1"/>
</dbReference>
<dbReference type="CDD" id="cd22231">
    <property type="entry name" value="RHH_NikR_HicB-like"/>
    <property type="match status" value="1"/>
</dbReference>
<dbReference type="AlphaFoldDB" id="A0A076FG87"/>
<dbReference type="PATRIC" id="fig|1244531.5.peg.1033"/>
<dbReference type="Proteomes" id="UP000028486">
    <property type="component" value="Chromosome"/>
</dbReference>
<keyword evidence="5 7" id="KW-0238">DNA-binding</keyword>
<evidence type="ECO:0000259" key="8">
    <source>
        <dbReference type="Pfam" id="PF01402"/>
    </source>
</evidence>
<evidence type="ECO:0000256" key="6">
    <source>
        <dbReference type="ARBA" id="ARBA00023163"/>
    </source>
</evidence>
<evidence type="ECO:0000256" key="5">
    <source>
        <dbReference type="ARBA" id="ARBA00023125"/>
    </source>
</evidence>
<dbReference type="EMBL" id="CP009043">
    <property type="protein sequence ID" value="AII14814.1"/>
    <property type="molecule type" value="Genomic_DNA"/>
</dbReference>
<evidence type="ECO:0000313" key="10">
    <source>
        <dbReference type="EMBL" id="AII14814.1"/>
    </source>
</evidence>
<dbReference type="NCBIfam" id="NF001884">
    <property type="entry name" value="PRK00630.1"/>
    <property type="match status" value="1"/>
</dbReference>
<dbReference type="RefSeq" id="WP_038454324.1">
    <property type="nucleotide sequence ID" value="NZ_CP009043.1"/>
</dbReference>
<evidence type="ECO:0000256" key="3">
    <source>
        <dbReference type="ARBA" id="ARBA00022723"/>
    </source>
</evidence>
<feature type="binding site" evidence="7">
    <location>
        <position position="95"/>
    </location>
    <ligand>
        <name>Ni(2+)</name>
        <dbReference type="ChEBI" id="CHEBI:49786"/>
    </ligand>
</feature>
<dbReference type="GO" id="GO:0016151">
    <property type="term" value="F:nickel cation binding"/>
    <property type="evidence" value="ECO:0007669"/>
    <property type="project" value="UniProtKB-UniRule"/>
</dbReference>
<sequence length="140" mass="16241">MNKEDRIIRFSISLPEQLLSELDKMIYARNYASRSEFTRDLIREKIVKDSWSHDNEELIGVLTIIYDHHQGELMSRKMNIEHDANVNIICTNHIHVDHHNCLENMVLKGFANDIEKFSDSIAGLKGVKFSKLVRAAVPKH</sequence>
<dbReference type="InterPro" id="IPR027271">
    <property type="entry name" value="Acetolactate_synth/TF_NikR_C"/>
</dbReference>
<dbReference type="InterPro" id="IPR045865">
    <property type="entry name" value="ACT-like_dom_sf"/>
</dbReference>
<dbReference type="KEGG" id="caj:CIG1485E_0977"/>
<dbReference type="InterPro" id="IPR022988">
    <property type="entry name" value="Ni_resp_reg_NikR"/>
</dbReference>
<dbReference type="Pfam" id="PF01402">
    <property type="entry name" value="RHH_1"/>
    <property type="match status" value="1"/>
</dbReference>
<dbReference type="HOGENOM" id="CLU_113319_1_2_7"/>
<keyword evidence="3 7" id="KW-0479">Metal-binding</keyword>
<dbReference type="GO" id="GO:0003700">
    <property type="term" value="F:DNA-binding transcription factor activity"/>
    <property type="evidence" value="ECO:0007669"/>
    <property type="project" value="UniProtKB-UniRule"/>
</dbReference>
<feature type="domain" description="Transcription factor NikR nickel binding C-terminal" evidence="9">
    <location>
        <begin position="59"/>
        <end position="133"/>
    </location>
</feature>
<dbReference type="SUPFAM" id="SSF55021">
    <property type="entry name" value="ACT-like"/>
    <property type="match status" value="1"/>
</dbReference>
<feature type="binding site" evidence="7">
    <location>
        <position position="93"/>
    </location>
    <ligand>
        <name>Ni(2+)</name>
        <dbReference type="ChEBI" id="CHEBI:49786"/>
    </ligand>
</feature>
<dbReference type="InterPro" id="IPR002145">
    <property type="entry name" value="CopG"/>
</dbReference>
<reference evidence="11" key="1">
    <citation type="journal article" date="2014" name="Genome Announc.">
        <title>Complete Genome Sequence of Campylobacter iguaniorum Strain 1485ET, Isolated from a Bearded Dragon (Pogona vitticeps).</title>
        <authorList>
            <person name="Gilbert M.J."/>
            <person name="Miller W.G."/>
            <person name="Yee E."/>
            <person name="Kik M."/>
            <person name="Wagenaar J.A."/>
            <person name="Duim B."/>
        </authorList>
    </citation>
    <scope>NUCLEOTIDE SEQUENCE [LARGE SCALE GENOMIC DNA]</scope>
    <source>
        <strain evidence="11">1485E</strain>
    </source>
</reference>
<dbReference type="NCBIfam" id="NF002815">
    <property type="entry name" value="PRK02967.1"/>
    <property type="match status" value="1"/>
</dbReference>
<feature type="binding site" evidence="7">
    <location>
        <position position="82"/>
    </location>
    <ligand>
        <name>Ni(2+)</name>
        <dbReference type="ChEBI" id="CHEBI:49786"/>
    </ligand>
</feature>
<dbReference type="HAMAP" id="MF_00476">
    <property type="entry name" value="NikR"/>
    <property type="match status" value="1"/>
</dbReference>
<dbReference type="GO" id="GO:0003677">
    <property type="term" value="F:DNA binding"/>
    <property type="evidence" value="ECO:0007669"/>
    <property type="project" value="UniProtKB-KW"/>
</dbReference>
<dbReference type="PANTHER" id="PTHR34719">
    <property type="entry name" value="NICKEL-RESPONSIVE REGULATOR"/>
    <property type="match status" value="1"/>
</dbReference>
<comment type="cofactor">
    <cofactor evidence="7">
        <name>Ni(2+)</name>
        <dbReference type="ChEBI" id="CHEBI:49786"/>
    </cofactor>
    <text evidence="7">Binds 1 nickel ion per subunit.</text>
</comment>
<dbReference type="NCBIfam" id="NF002169">
    <property type="entry name" value="PRK01002.1"/>
    <property type="match status" value="1"/>
</dbReference>
<name>A0A076FG87_9BACT</name>
<accession>A0A076FG87</accession>
<evidence type="ECO:0000256" key="7">
    <source>
        <dbReference type="HAMAP-Rule" id="MF_00476"/>
    </source>
</evidence>
<evidence type="ECO:0000256" key="2">
    <source>
        <dbReference type="ARBA" id="ARBA00022596"/>
    </source>
</evidence>
<keyword evidence="4 7" id="KW-0805">Transcription regulation</keyword>
<dbReference type="GO" id="GO:0010045">
    <property type="term" value="P:response to nickel cation"/>
    <property type="evidence" value="ECO:0007669"/>
    <property type="project" value="InterPro"/>
</dbReference>
<dbReference type="InterPro" id="IPR050192">
    <property type="entry name" value="CopG/NikR_regulator"/>
</dbReference>